<evidence type="ECO:0000313" key="2">
    <source>
        <dbReference type="EMBL" id="KAH0593443.1"/>
    </source>
</evidence>
<evidence type="ECO:0000313" key="3">
    <source>
        <dbReference type="Proteomes" id="UP000764110"/>
    </source>
</evidence>
<name>A0A9P8M3V5_9HYPO</name>
<comment type="caution">
    <text evidence="2">The sequence shown here is derived from an EMBL/GenBank/DDBJ whole genome shotgun (WGS) entry which is preliminary data.</text>
</comment>
<dbReference type="AlphaFoldDB" id="A0A9P8M3V5"/>
<evidence type="ECO:0000256" key="1">
    <source>
        <dbReference type="SAM" id="MobiDB-lite"/>
    </source>
</evidence>
<sequence length="203" mass="22727">MTISCQLKSHDGPPIEGVFVELKCMDFPEQHFSGLSDNSGMIDEWISVRDQKAQCVQGTPNMDGSHLNMRFHVQPLFGEMFPGTWNTIWVPQQENSHVVFHVYGDMYAIIKNGPSHVETPRNGSRNLTFSFGSCGLKDNNSSGLHPLVLNFGTSGPYDRSCGLKRKATRSEVTDEAPQQEGSKRQRDMSQPQQLMRSARLAKP</sequence>
<organism evidence="2 3">
    <name type="scientific">Metarhizium humberi</name>
    <dbReference type="NCBI Taxonomy" id="2596975"/>
    <lineage>
        <taxon>Eukaryota</taxon>
        <taxon>Fungi</taxon>
        <taxon>Dikarya</taxon>
        <taxon>Ascomycota</taxon>
        <taxon>Pezizomycotina</taxon>
        <taxon>Sordariomycetes</taxon>
        <taxon>Hypocreomycetidae</taxon>
        <taxon>Hypocreales</taxon>
        <taxon>Clavicipitaceae</taxon>
        <taxon>Metarhizium</taxon>
    </lineage>
</organism>
<keyword evidence="3" id="KW-1185">Reference proteome</keyword>
<protein>
    <submittedName>
        <fullName evidence="2">Uncharacterized protein</fullName>
    </submittedName>
</protein>
<dbReference type="EMBL" id="JACEFI010000021">
    <property type="protein sequence ID" value="KAH0593443.1"/>
    <property type="molecule type" value="Genomic_DNA"/>
</dbReference>
<gene>
    <name evidence="2" type="ORF">MHUMG1_08900</name>
</gene>
<feature type="region of interest" description="Disordered" evidence="1">
    <location>
        <begin position="162"/>
        <end position="203"/>
    </location>
</feature>
<dbReference type="Proteomes" id="UP000764110">
    <property type="component" value="Unassembled WGS sequence"/>
</dbReference>
<accession>A0A9P8M3V5</accession>
<reference evidence="2 3" key="1">
    <citation type="submission" date="2020-07" db="EMBL/GenBank/DDBJ databases">
        <title>Metarhizium humberi genome.</title>
        <authorList>
            <person name="Lysoe E."/>
        </authorList>
    </citation>
    <scope>NUCLEOTIDE SEQUENCE [LARGE SCALE GENOMIC DNA]</scope>
    <source>
        <strain evidence="2 3">ESALQ1638</strain>
    </source>
</reference>
<proteinExistence type="predicted"/>